<comment type="similarity">
    <text evidence="2">Belongs to the ABC-2 integral membrane protein family.</text>
</comment>
<keyword evidence="7 8" id="KW-0472">Membrane</keyword>
<evidence type="ECO:0000313" key="11">
    <source>
        <dbReference type="Proteomes" id="UP000007490"/>
    </source>
</evidence>
<dbReference type="GO" id="GO:0043190">
    <property type="term" value="C:ATP-binding cassette (ABC) transporter complex"/>
    <property type="evidence" value="ECO:0007669"/>
    <property type="project" value="InterPro"/>
</dbReference>
<protein>
    <submittedName>
        <fullName evidence="10">ABC-2 type transporter</fullName>
    </submittedName>
</protein>
<proteinExistence type="inferred from homology"/>
<dbReference type="AlphaFoldDB" id="F0T8G0"/>
<accession>F0T8G0</accession>
<dbReference type="GeneID" id="10277927"/>
<reference evidence="10 11" key="2">
    <citation type="journal article" date="2014" name="Int. J. Syst. Evol. Microbiol.">
        <title>Methanobacterium paludis sp. nov. and a novel strain of Methanobacterium lacus isolated from northern peatlands.</title>
        <authorList>
            <person name="Cadillo-Quiroz H."/>
            <person name="Brauer S.L."/>
            <person name="Goodson N."/>
            <person name="Yavitt J.B."/>
            <person name="Zinder S.H."/>
        </authorList>
    </citation>
    <scope>NUCLEOTIDE SEQUENCE [LARGE SCALE GENOMIC DNA]</scope>
    <source>
        <strain evidence="10 11">AL-21</strain>
    </source>
</reference>
<dbReference type="InterPro" id="IPR000412">
    <property type="entry name" value="ABC_2_transport"/>
</dbReference>
<dbReference type="PANTHER" id="PTHR30294">
    <property type="entry name" value="MEMBRANE COMPONENT OF ABC TRANSPORTER YHHJ-RELATED"/>
    <property type="match status" value="1"/>
</dbReference>
<dbReference type="PROSITE" id="PS51012">
    <property type="entry name" value="ABC_TM2"/>
    <property type="match status" value="1"/>
</dbReference>
<sequence>MDAIKILKDSFNIMHKELLEIDRGTLGGIIIMPIAFLLLFGFVFPGATTLSDMPVGVVDLDNGQGSNAFITELNTLNKNANNTMSLQNFTNVDTAKTQITQGKLDGTYIIPQGFSYNLTHGQQANVIFYVDNSNPQLSTQLESVASNSVNEINGIQATQNVMNTSTATNQTANAQAAKVTIFPYSTNVQTTIPGKTNNFNFLAPGLMMMIVMFSVMSALPEVISKESEKGTFDGLLSAPINQVSILLGKTAALGLRGLCQAAIILVLAVAIFGVTVNGSIILTFFMLVLGIFSFIGLGLIVVSLAKDQATGDTIIDLLVIPMMFLSGIFIPLQTLPWFLQDIAKIIPLTYAADALRKIMLLNANIGDVMSQTLILIGFGVVTMAIAIPIFRRSMQN</sequence>
<feature type="transmembrane region" description="Helical" evidence="8">
    <location>
        <begin position="314"/>
        <end position="332"/>
    </location>
</feature>
<comment type="subcellular location">
    <subcellularLocation>
        <location evidence="1">Cell membrane</location>
        <topology evidence="1">Multi-pass membrane protein</topology>
    </subcellularLocation>
</comment>
<evidence type="ECO:0000259" key="9">
    <source>
        <dbReference type="PROSITE" id="PS51012"/>
    </source>
</evidence>
<evidence type="ECO:0000256" key="1">
    <source>
        <dbReference type="ARBA" id="ARBA00004651"/>
    </source>
</evidence>
<keyword evidence="6 8" id="KW-1133">Transmembrane helix</keyword>
<dbReference type="InterPro" id="IPR047817">
    <property type="entry name" value="ABC2_TM_bact-type"/>
</dbReference>
<evidence type="ECO:0000256" key="8">
    <source>
        <dbReference type="SAM" id="Phobius"/>
    </source>
</evidence>
<dbReference type="STRING" id="877455.Metbo_1476"/>
<name>F0T8G0_METLA</name>
<feature type="transmembrane region" description="Helical" evidence="8">
    <location>
        <begin position="253"/>
        <end position="274"/>
    </location>
</feature>
<feature type="transmembrane region" description="Helical" evidence="8">
    <location>
        <begin position="368"/>
        <end position="390"/>
    </location>
</feature>
<feature type="transmembrane region" description="Helical" evidence="8">
    <location>
        <begin position="280"/>
        <end position="302"/>
    </location>
</feature>
<dbReference type="GO" id="GO:0140359">
    <property type="term" value="F:ABC-type transporter activity"/>
    <property type="evidence" value="ECO:0007669"/>
    <property type="project" value="InterPro"/>
</dbReference>
<dbReference type="PANTHER" id="PTHR30294:SF29">
    <property type="entry name" value="MULTIDRUG ABC TRANSPORTER PERMEASE YBHS-RELATED"/>
    <property type="match status" value="1"/>
</dbReference>
<dbReference type="Proteomes" id="UP000007490">
    <property type="component" value="Chromosome"/>
</dbReference>
<evidence type="ECO:0000256" key="4">
    <source>
        <dbReference type="ARBA" id="ARBA00022475"/>
    </source>
</evidence>
<dbReference type="InterPro" id="IPR051449">
    <property type="entry name" value="ABC-2_transporter_component"/>
</dbReference>
<reference evidence="11" key="1">
    <citation type="submission" date="2011-02" db="EMBL/GenBank/DDBJ databases">
        <title>Complete sequence of Methanobacterium sp. AL-21.</title>
        <authorList>
            <consortium name="US DOE Joint Genome Institute"/>
            <person name="Lucas S."/>
            <person name="Copeland A."/>
            <person name="Lapidus A."/>
            <person name="Cheng J.-F."/>
            <person name="Goodwin L."/>
            <person name="Pitluck S."/>
            <person name="Chertkov O."/>
            <person name="Detter J.C."/>
            <person name="Han C."/>
            <person name="Tapia R."/>
            <person name="Land M."/>
            <person name="Hauser L."/>
            <person name="Kyrpides N."/>
            <person name="Ivanova N."/>
            <person name="Mikhailova N."/>
            <person name="Pagani I."/>
            <person name="Cadillo-Quiroz H."/>
            <person name="Imachi H."/>
            <person name="Zinder S."/>
            <person name="Liu W."/>
            <person name="Woyke T."/>
        </authorList>
    </citation>
    <scope>NUCLEOTIDE SEQUENCE [LARGE SCALE GENOMIC DNA]</scope>
    <source>
        <strain evidence="11">AL-21</strain>
    </source>
</reference>
<dbReference type="HOGENOM" id="CLU_039483_0_0_2"/>
<keyword evidence="11" id="KW-1185">Reference proteome</keyword>
<dbReference type="OrthoDB" id="147058at2157"/>
<dbReference type="eggNOG" id="arCOG01463">
    <property type="taxonomic scope" value="Archaea"/>
</dbReference>
<keyword evidence="4" id="KW-1003">Cell membrane</keyword>
<organism evidence="10 11">
    <name type="scientific">Methanobacterium lacus (strain AL-21)</name>
    <dbReference type="NCBI Taxonomy" id="877455"/>
    <lineage>
        <taxon>Archaea</taxon>
        <taxon>Methanobacteriati</taxon>
        <taxon>Methanobacteriota</taxon>
        <taxon>Methanomada group</taxon>
        <taxon>Methanobacteria</taxon>
        <taxon>Methanobacteriales</taxon>
        <taxon>Methanobacteriaceae</taxon>
        <taxon>Methanobacterium</taxon>
    </lineage>
</organism>
<feature type="transmembrane region" description="Helical" evidence="8">
    <location>
        <begin position="21"/>
        <end position="44"/>
    </location>
</feature>
<dbReference type="InterPro" id="IPR013525">
    <property type="entry name" value="ABC2_TM"/>
</dbReference>
<evidence type="ECO:0000313" key="10">
    <source>
        <dbReference type="EMBL" id="ADZ09711.1"/>
    </source>
</evidence>
<feature type="domain" description="ABC transmembrane type-2" evidence="9">
    <location>
        <begin position="168"/>
        <end position="393"/>
    </location>
</feature>
<dbReference type="Pfam" id="PF12698">
    <property type="entry name" value="ABC2_membrane_3"/>
    <property type="match status" value="1"/>
</dbReference>
<dbReference type="KEGG" id="mel:Metbo_1476"/>
<feature type="transmembrane region" description="Helical" evidence="8">
    <location>
        <begin position="201"/>
        <end position="219"/>
    </location>
</feature>
<evidence type="ECO:0000256" key="6">
    <source>
        <dbReference type="ARBA" id="ARBA00022989"/>
    </source>
</evidence>
<evidence type="ECO:0000256" key="2">
    <source>
        <dbReference type="ARBA" id="ARBA00007783"/>
    </source>
</evidence>
<evidence type="ECO:0000256" key="7">
    <source>
        <dbReference type="ARBA" id="ARBA00023136"/>
    </source>
</evidence>
<keyword evidence="3" id="KW-0813">Transport</keyword>
<evidence type="ECO:0000256" key="5">
    <source>
        <dbReference type="ARBA" id="ARBA00022692"/>
    </source>
</evidence>
<dbReference type="RefSeq" id="WP_013645062.1">
    <property type="nucleotide sequence ID" value="NC_015216.1"/>
</dbReference>
<gene>
    <name evidence="10" type="ordered locus">Metbo_1476</name>
</gene>
<dbReference type="Gene3D" id="3.40.1710.10">
    <property type="entry name" value="abc type-2 transporter like domain"/>
    <property type="match status" value="1"/>
</dbReference>
<keyword evidence="5 8" id="KW-0812">Transmembrane</keyword>
<dbReference type="EMBL" id="CP002551">
    <property type="protein sequence ID" value="ADZ09711.1"/>
    <property type="molecule type" value="Genomic_DNA"/>
</dbReference>
<evidence type="ECO:0000256" key="3">
    <source>
        <dbReference type="ARBA" id="ARBA00022448"/>
    </source>
</evidence>
<dbReference type="PRINTS" id="PR00164">
    <property type="entry name" value="ABC2TRNSPORT"/>
</dbReference>